<dbReference type="UniPathway" id="UPA00378"/>
<protein>
    <recommendedName>
        <fullName evidence="9">alpha-1,2-Mannosidase</fullName>
        <ecNumber evidence="9">3.2.1.-</ecNumber>
    </recommendedName>
</protein>
<evidence type="ECO:0000313" key="10">
    <source>
        <dbReference type="EMBL" id="EMF10120.1"/>
    </source>
</evidence>
<feature type="disulfide bond" evidence="8">
    <location>
        <begin position="390"/>
        <end position="419"/>
    </location>
</feature>
<comment type="pathway">
    <text evidence="2">Protein modification; protein glycosylation.</text>
</comment>
<dbReference type="Proteomes" id="UP000016931">
    <property type="component" value="Unassembled WGS sequence"/>
</dbReference>
<dbReference type="GO" id="GO:0016020">
    <property type="term" value="C:membrane"/>
    <property type="evidence" value="ECO:0007669"/>
    <property type="project" value="InterPro"/>
</dbReference>
<keyword evidence="7" id="KW-0479">Metal-binding</keyword>
<evidence type="ECO:0000256" key="6">
    <source>
        <dbReference type="PIRSR" id="PIRSR601382-1"/>
    </source>
</evidence>
<reference evidence="10 11" key="1">
    <citation type="journal article" date="2012" name="PLoS Pathog.">
        <title>Diverse lifestyles and strategies of plant pathogenesis encoded in the genomes of eighteen Dothideomycetes fungi.</title>
        <authorList>
            <person name="Ohm R.A."/>
            <person name="Feau N."/>
            <person name="Henrissat B."/>
            <person name="Schoch C.L."/>
            <person name="Horwitz B.A."/>
            <person name="Barry K.W."/>
            <person name="Condon B.J."/>
            <person name="Copeland A.C."/>
            <person name="Dhillon B."/>
            <person name="Glaser F."/>
            <person name="Hesse C.N."/>
            <person name="Kosti I."/>
            <person name="LaButti K."/>
            <person name="Lindquist E.A."/>
            <person name="Lucas S."/>
            <person name="Salamov A.A."/>
            <person name="Bradshaw R.E."/>
            <person name="Ciuffetti L."/>
            <person name="Hamelin R.C."/>
            <person name="Kema G.H.J."/>
            <person name="Lawrence C."/>
            <person name="Scott J.A."/>
            <person name="Spatafora J.W."/>
            <person name="Turgeon B.G."/>
            <person name="de Wit P.J.G.M."/>
            <person name="Zhong S."/>
            <person name="Goodwin S.B."/>
            <person name="Grigoriev I.V."/>
        </authorList>
    </citation>
    <scope>NUCLEOTIDE SEQUENCE [LARGE SCALE GENOMIC DNA]</scope>
    <source>
        <strain evidence="10 11">SO2202</strain>
    </source>
</reference>
<evidence type="ECO:0000256" key="8">
    <source>
        <dbReference type="PIRSR" id="PIRSR601382-3"/>
    </source>
</evidence>
<keyword evidence="5 8" id="KW-1015">Disulfide bond</keyword>
<dbReference type="Pfam" id="PF01532">
    <property type="entry name" value="Glyco_hydro_47"/>
    <property type="match status" value="1"/>
</dbReference>
<feature type="active site" evidence="6">
    <location>
        <position position="497"/>
    </location>
</feature>
<dbReference type="EC" id="3.2.1.-" evidence="9"/>
<dbReference type="FunFam" id="1.50.10.10:FF:000037">
    <property type="entry name" value="alpha-1,2-Mannosidase"/>
    <property type="match status" value="1"/>
</dbReference>
<dbReference type="InterPro" id="IPR001382">
    <property type="entry name" value="Glyco_hydro_47"/>
</dbReference>
<dbReference type="InterPro" id="IPR012341">
    <property type="entry name" value="6hp_glycosidase-like_sf"/>
</dbReference>
<comment type="cofactor">
    <cofactor evidence="1 7">
        <name>Ca(2+)</name>
        <dbReference type="ChEBI" id="CHEBI:29108"/>
    </cofactor>
</comment>
<evidence type="ECO:0000256" key="9">
    <source>
        <dbReference type="RuleBase" id="RU361193"/>
    </source>
</evidence>
<dbReference type="OrthoDB" id="8118055at2759"/>
<evidence type="ECO:0000256" key="7">
    <source>
        <dbReference type="PIRSR" id="PIRSR601382-2"/>
    </source>
</evidence>
<feature type="active site" evidence="6">
    <location>
        <position position="318"/>
    </location>
</feature>
<feature type="active site" description="Proton donor" evidence="6">
    <location>
        <position position="182"/>
    </location>
</feature>
<accession>M3BTY6</accession>
<dbReference type="InterPro" id="IPR050749">
    <property type="entry name" value="Glycosyl_Hydrolase_47"/>
</dbReference>
<dbReference type="HOGENOM" id="CLU_003818_0_0_1"/>
<evidence type="ECO:0000256" key="3">
    <source>
        <dbReference type="ARBA" id="ARBA00007658"/>
    </source>
</evidence>
<keyword evidence="4 9" id="KW-0378">Hydrolase</keyword>
<dbReference type="PRINTS" id="PR00747">
    <property type="entry name" value="GLYHDRLASE47"/>
</dbReference>
<evidence type="ECO:0000256" key="1">
    <source>
        <dbReference type="ARBA" id="ARBA00001913"/>
    </source>
</evidence>
<evidence type="ECO:0000256" key="5">
    <source>
        <dbReference type="ARBA" id="ARBA00023157"/>
    </source>
</evidence>
<name>M3BTY6_SPHMS</name>
<evidence type="ECO:0000313" key="11">
    <source>
        <dbReference type="Proteomes" id="UP000016931"/>
    </source>
</evidence>
<evidence type="ECO:0000256" key="2">
    <source>
        <dbReference type="ARBA" id="ARBA00004922"/>
    </source>
</evidence>
<dbReference type="PANTHER" id="PTHR11742:SF89">
    <property type="entry name" value="ALPHA-1,2-MANNOSIDASE"/>
    <property type="match status" value="1"/>
</dbReference>
<dbReference type="AlphaFoldDB" id="M3BTY6"/>
<dbReference type="GO" id="GO:0005975">
    <property type="term" value="P:carbohydrate metabolic process"/>
    <property type="evidence" value="ECO:0007669"/>
    <property type="project" value="InterPro"/>
</dbReference>
<keyword evidence="7" id="KW-0106">Calcium</keyword>
<dbReference type="GO" id="GO:0004571">
    <property type="term" value="F:mannosyl-oligosaccharide 1,2-alpha-mannosidase activity"/>
    <property type="evidence" value="ECO:0007669"/>
    <property type="project" value="InterPro"/>
</dbReference>
<dbReference type="OMA" id="TEHAWTM"/>
<dbReference type="InterPro" id="IPR036026">
    <property type="entry name" value="Seven-hairpin_glycosidases"/>
</dbReference>
<dbReference type="RefSeq" id="XP_016758241.1">
    <property type="nucleotide sequence ID" value="XM_016906632.1"/>
</dbReference>
<comment type="similarity">
    <text evidence="3 9">Belongs to the glycosyl hydrolase 47 family.</text>
</comment>
<dbReference type="EMBL" id="KB456268">
    <property type="protein sequence ID" value="EMF10120.1"/>
    <property type="molecule type" value="Genomic_DNA"/>
</dbReference>
<dbReference type="STRING" id="692275.M3BTY6"/>
<dbReference type="SUPFAM" id="SSF48225">
    <property type="entry name" value="Seven-hairpin glycosidases"/>
    <property type="match status" value="1"/>
</dbReference>
<dbReference type="eggNOG" id="KOG2431">
    <property type="taxonomic scope" value="Eukaryota"/>
</dbReference>
<keyword evidence="11" id="KW-1185">Reference proteome</keyword>
<dbReference type="GO" id="GO:0036503">
    <property type="term" value="P:ERAD pathway"/>
    <property type="evidence" value="ECO:0007669"/>
    <property type="project" value="UniProtKB-ARBA"/>
</dbReference>
<gene>
    <name evidence="10" type="ORF">SEPMUDRAFT_151150</name>
</gene>
<dbReference type="PANTHER" id="PTHR11742">
    <property type="entry name" value="MANNOSYL-OLIGOSACCHARIDE ALPHA-1,2-MANNOSIDASE-RELATED"/>
    <property type="match status" value="1"/>
</dbReference>
<evidence type="ECO:0000256" key="4">
    <source>
        <dbReference type="ARBA" id="ARBA00022801"/>
    </source>
</evidence>
<organism evidence="10 11">
    <name type="scientific">Sphaerulina musiva (strain SO2202)</name>
    <name type="common">Poplar stem canker fungus</name>
    <name type="synonym">Septoria musiva</name>
    <dbReference type="NCBI Taxonomy" id="692275"/>
    <lineage>
        <taxon>Eukaryota</taxon>
        <taxon>Fungi</taxon>
        <taxon>Dikarya</taxon>
        <taxon>Ascomycota</taxon>
        <taxon>Pezizomycotina</taxon>
        <taxon>Dothideomycetes</taxon>
        <taxon>Dothideomycetidae</taxon>
        <taxon>Mycosphaerellales</taxon>
        <taxon>Mycosphaerellaceae</taxon>
        <taxon>Sphaerulina</taxon>
    </lineage>
</organism>
<dbReference type="Gene3D" id="1.50.10.10">
    <property type="match status" value="1"/>
</dbReference>
<dbReference type="GO" id="GO:0005783">
    <property type="term" value="C:endoplasmic reticulum"/>
    <property type="evidence" value="ECO:0007669"/>
    <property type="project" value="TreeGrafter"/>
</dbReference>
<feature type="active site" description="Proton donor" evidence="6">
    <location>
        <position position="433"/>
    </location>
</feature>
<dbReference type="GO" id="GO:0005509">
    <property type="term" value="F:calcium ion binding"/>
    <property type="evidence" value="ECO:0007669"/>
    <property type="project" value="InterPro"/>
</dbReference>
<keyword evidence="9" id="KW-0326">Glycosidase</keyword>
<proteinExistence type="inferred from homology"/>
<dbReference type="GeneID" id="27903769"/>
<sequence>MLRSYGRVAAVAFALLCIVFILHLKPFGNGSTGERYLTTSSGVVDPDSFSWSARREHYPVQDQYAIPAPAPLFNQIPNVQHHFGGSTMSREQRATNRQRLAQVKLAMERSWSAYQRRAWLMDELTPLTGANKTTYGGWAATLCDSLDTLWIMGMKREFNEAVDAIAQIDFTATTMDTINLFETTIRYMGGFLSAYDLSGDQRLLEKCIELADMIYAAFDTPNRMPILRWDFHAARNGQKQVSPDSIILAEIGSLSLEFTRLSQITGNPKWYDAVARITNLFDEQQNKSSLPGMWPLQVNGAAADFASGDVYSLGAFSDSMYEYLPKMYALLGGSTQYAKMYLVAMETALKHIIYRPMIEEGDLNILASGTTHVKEAGEITLEAEYQHLVCYTGGMLALGGRLFNEPSHIDIGARLTNGCVWAYSKFPCGIMPENSQLVPCPAQDACEWSPDAWHTAIGKDSAVFDNMGKNATALIEELHLPSGFSAIRDAKYHLRPEAIESVFIMYRITGNSAWQEKGWTMFRSIYAHTRTEYANAAIEDVTDPEAPKMDNMESFWTAETLKYFYLLFSDPSHISLDEYVFNTEAHPLRRPHTGKKGWFWRR</sequence>
<feature type="binding site" evidence="7">
    <location>
        <position position="583"/>
    </location>
    <ligand>
        <name>Ca(2+)</name>
        <dbReference type="ChEBI" id="CHEBI:29108"/>
    </ligand>
</feature>